<organism evidence="2 3">
    <name type="scientific">Lysobacter enzymogenes</name>
    <dbReference type="NCBI Taxonomy" id="69"/>
    <lineage>
        <taxon>Bacteria</taxon>
        <taxon>Pseudomonadati</taxon>
        <taxon>Pseudomonadota</taxon>
        <taxon>Gammaproteobacteria</taxon>
        <taxon>Lysobacterales</taxon>
        <taxon>Lysobacteraceae</taxon>
        <taxon>Lysobacter</taxon>
    </lineage>
</organism>
<proteinExistence type="predicted"/>
<dbReference type="GeneID" id="83062190"/>
<accession>A0AAU9AGW1</accession>
<feature type="signal peptide" evidence="1">
    <location>
        <begin position="1"/>
        <end position="21"/>
    </location>
</feature>
<protein>
    <submittedName>
        <fullName evidence="2">Uncharacterized protein</fullName>
    </submittedName>
</protein>
<sequence>MKALRTYCLLAAALLSGPVMAQTADGYGTVLRLPLVVNSSSYSSTIFVRNAGTATASVKMTYYGAPGTPFAGERPCTTLTVAPNAVVSGNLADFCAVPVSPTSNYGQVALVEQSAATIPITAYSRIQSFAGLGFSVEGFKIGSLVSGANESVVTGLRRQAAAPGYQSNCFVASINEPVQVTWQLRDTSGSQLGNAQVVNLSANETLRILDVFTAVGAPAGDYSNVQATFRGTTPTANPAFAAYCTTQENATLGGDFRIAKTADPQDDRSKKIGTSSSSALGTLLGLLSGQDRFGLYLQAPDYVSCRIDGTGAPQLEMRLEDPQGNVIAGGNNINSFQKVYLGERSTHNNGVNGLYVLKVESRNLLSLMINYGVTCETGNGANPPLFIGHAIAEEF</sequence>
<keyword evidence="1" id="KW-0732">Signal</keyword>
<dbReference type="Proteomes" id="UP000218824">
    <property type="component" value="Chromosome"/>
</dbReference>
<feature type="chain" id="PRO_5043358704" evidence="1">
    <location>
        <begin position="22"/>
        <end position="395"/>
    </location>
</feature>
<dbReference type="EMBL" id="AP014940">
    <property type="protein sequence ID" value="BAV95753.1"/>
    <property type="molecule type" value="Genomic_DNA"/>
</dbReference>
<evidence type="ECO:0000256" key="1">
    <source>
        <dbReference type="SAM" id="SignalP"/>
    </source>
</evidence>
<dbReference type="KEGG" id="lem:LEN_0266"/>
<dbReference type="AlphaFoldDB" id="A0AAU9AGW1"/>
<gene>
    <name evidence="2" type="ORF">LEN_0266</name>
</gene>
<dbReference type="RefSeq" id="WP_145959911.1">
    <property type="nucleotide sequence ID" value="NZ_AP014940.1"/>
</dbReference>
<evidence type="ECO:0000313" key="3">
    <source>
        <dbReference type="Proteomes" id="UP000218824"/>
    </source>
</evidence>
<name>A0AAU9AGW1_LYSEN</name>
<evidence type="ECO:0000313" key="2">
    <source>
        <dbReference type="EMBL" id="BAV95753.1"/>
    </source>
</evidence>
<reference evidence="2 3" key="1">
    <citation type="journal article" date="2017" name="DNA Res.">
        <title>Complete genome sequence and expression profile of the commercial lytic enzyme producer Lysobacter enzymogenes M497-1.</title>
        <authorList>
            <person name="Takami H."/>
            <person name="Toyoda A."/>
            <person name="Uchiyama I."/>
            <person name="Itoh T."/>
            <person name="Takaki Y."/>
            <person name="Arai W."/>
            <person name="Nishi S."/>
            <person name="Kawai M."/>
            <person name="Shinya K."/>
            <person name="Ikeda H."/>
        </authorList>
    </citation>
    <scope>NUCLEOTIDE SEQUENCE [LARGE SCALE GENOMIC DNA]</scope>
    <source>
        <strain evidence="2 3">M497-1</strain>
    </source>
</reference>